<dbReference type="GO" id="GO:0043190">
    <property type="term" value="C:ATP-binding cassette (ABC) transporter complex"/>
    <property type="evidence" value="ECO:0007669"/>
    <property type="project" value="InterPro"/>
</dbReference>
<protein>
    <recommendedName>
        <fullName evidence="2">ABC-type glycine betaine transport system substrate-binding domain-containing protein</fullName>
    </recommendedName>
</protein>
<dbReference type="PATRIC" id="fig|883114.3.peg.1122"/>
<feature type="domain" description="ABC-type glycine betaine transport system substrate-binding" evidence="2">
    <location>
        <begin position="32"/>
        <end position="296"/>
    </location>
</feature>
<evidence type="ECO:0000313" key="3">
    <source>
        <dbReference type="EMBL" id="EHR33533.1"/>
    </source>
</evidence>
<dbReference type="Gene3D" id="3.40.190.120">
    <property type="entry name" value="Osmoprotection protein (prox), domain 2"/>
    <property type="match status" value="1"/>
</dbReference>
<keyword evidence="4" id="KW-1185">Reference proteome</keyword>
<dbReference type="CDD" id="cd13608">
    <property type="entry name" value="PBP2_OpuCC_like"/>
    <property type="match status" value="1"/>
</dbReference>
<dbReference type="PROSITE" id="PS51257">
    <property type="entry name" value="PROKAR_LIPOPROTEIN"/>
    <property type="match status" value="1"/>
</dbReference>
<dbReference type="InterPro" id="IPR007210">
    <property type="entry name" value="ABC_Gly_betaine_transp_sub-bd"/>
</dbReference>
<proteinExistence type="predicted"/>
<sequence length="322" mass="36320">MKKIITLLLSFIFLLTGCAFPGLGGNAQTDGIVVTSGSLTERQILSEITVQMINHYLPDVKTDLINNISSTLLIVQTVRNGNANVIGANYSGTSLTGELGEEAIIDPKQAFEKVVKGYDEQLDMIWFPSYGFDNTYAFMVTEEFAKKHNLKNTSDLEELKDTIKVGADAGWIDKEGDGYKAFKEKYGFGFKNLMPMEMGIIYDAVKDGKMDVVLGYSTDGRIQSNNLVLLEDDKQIFPAYDASPVTSKEILKRYPKLEEILLKLEGEVDNEMMQKLNRKSDQDKIEPRLVAEEFLKANNYFENKKVKKLEDRELYKEILKGN</sequence>
<feature type="chain" id="PRO_5038432651" description="ABC-type glycine betaine transport system substrate-binding domain-containing protein" evidence="1">
    <location>
        <begin position="22"/>
        <end position="322"/>
    </location>
</feature>
<dbReference type="GO" id="GO:0022857">
    <property type="term" value="F:transmembrane transporter activity"/>
    <property type="evidence" value="ECO:0007669"/>
    <property type="project" value="InterPro"/>
</dbReference>
<gene>
    <name evidence="3" type="ORF">HMPREF9709_01132</name>
</gene>
<evidence type="ECO:0000259" key="2">
    <source>
        <dbReference type="Pfam" id="PF04069"/>
    </source>
</evidence>
<accession>H3NP71</accession>
<dbReference type="Gene3D" id="3.40.190.10">
    <property type="entry name" value="Periplasmic binding protein-like II"/>
    <property type="match status" value="1"/>
</dbReference>
<feature type="signal peptide" evidence="1">
    <location>
        <begin position="1"/>
        <end position="21"/>
    </location>
</feature>
<dbReference type="eggNOG" id="COG1732">
    <property type="taxonomic scope" value="Bacteria"/>
</dbReference>
<organism evidence="3 4">
    <name type="scientific">Helcococcus kunzii ATCC 51366</name>
    <dbReference type="NCBI Taxonomy" id="883114"/>
    <lineage>
        <taxon>Bacteria</taxon>
        <taxon>Bacillati</taxon>
        <taxon>Bacillota</taxon>
        <taxon>Tissierellia</taxon>
        <taxon>Tissierellales</taxon>
        <taxon>Peptoniphilaceae</taxon>
        <taxon>Helcococcus</taxon>
    </lineage>
</organism>
<dbReference type="Pfam" id="PF04069">
    <property type="entry name" value="OpuAC"/>
    <property type="match status" value="1"/>
</dbReference>
<dbReference type="AlphaFoldDB" id="H3NP71"/>
<dbReference type="GeneID" id="96999117"/>
<dbReference type="RefSeq" id="WP_005398646.1">
    <property type="nucleotide sequence ID" value="NZ_JH601088.1"/>
</dbReference>
<keyword evidence="1" id="KW-0732">Signal</keyword>
<dbReference type="HOGENOM" id="CLU_038355_1_0_9"/>
<reference evidence="3 4" key="1">
    <citation type="submission" date="2012-01" db="EMBL/GenBank/DDBJ databases">
        <title>The Genome Sequence of Helcococcus kunzii ATCC 51366.</title>
        <authorList>
            <consortium name="The Broad Institute Genome Sequencing Platform"/>
            <person name="Earl A."/>
            <person name="Ward D."/>
            <person name="Feldgarden M."/>
            <person name="Gevers D."/>
            <person name="Huys G."/>
            <person name="Young S.K."/>
            <person name="Zeng Q."/>
            <person name="Gargeya S."/>
            <person name="Fitzgerald M."/>
            <person name="Haas B."/>
            <person name="Abouelleil A."/>
            <person name="Alvarado L."/>
            <person name="Arachchi H.M."/>
            <person name="Berlin A."/>
            <person name="Chapman S.B."/>
            <person name="Gearin G."/>
            <person name="Goldberg J."/>
            <person name="Griggs A."/>
            <person name="Gujja S."/>
            <person name="Hansen M."/>
            <person name="Heiman D."/>
            <person name="Howarth C."/>
            <person name="Larimer J."/>
            <person name="Lui A."/>
            <person name="MacDonald P.J.P."/>
            <person name="McCowen C."/>
            <person name="Montmayeur A."/>
            <person name="Murphy C."/>
            <person name="Neiman D."/>
            <person name="Pearson M."/>
            <person name="Priest M."/>
            <person name="Roberts A."/>
            <person name="Saif S."/>
            <person name="Shea T."/>
            <person name="Sisk P."/>
            <person name="Stolte C."/>
            <person name="Sykes S."/>
            <person name="Wortman J."/>
            <person name="Nusbaum C."/>
            <person name="Birren B."/>
        </authorList>
    </citation>
    <scope>NUCLEOTIDE SEQUENCE [LARGE SCALE GENOMIC DNA]</scope>
    <source>
        <strain evidence="3 4">ATCC 51366</strain>
    </source>
</reference>
<dbReference type="EMBL" id="AGEI01000022">
    <property type="protein sequence ID" value="EHR33533.1"/>
    <property type="molecule type" value="Genomic_DNA"/>
</dbReference>
<name>H3NP71_9FIRM</name>
<evidence type="ECO:0000256" key="1">
    <source>
        <dbReference type="SAM" id="SignalP"/>
    </source>
</evidence>
<dbReference type="SUPFAM" id="SSF53850">
    <property type="entry name" value="Periplasmic binding protein-like II"/>
    <property type="match status" value="1"/>
</dbReference>
<dbReference type="OrthoDB" id="9801163at2"/>
<evidence type="ECO:0000313" key="4">
    <source>
        <dbReference type="Proteomes" id="UP000004191"/>
    </source>
</evidence>
<comment type="caution">
    <text evidence="3">The sequence shown here is derived from an EMBL/GenBank/DDBJ whole genome shotgun (WGS) entry which is preliminary data.</text>
</comment>
<dbReference type="Proteomes" id="UP000004191">
    <property type="component" value="Unassembled WGS sequence"/>
</dbReference>
<dbReference type="STRING" id="883114.HMPREF9709_01132"/>